<dbReference type="EMBL" id="CM001487">
    <property type="protein sequence ID" value="EIM58423.1"/>
    <property type="molecule type" value="Genomic_DNA"/>
</dbReference>
<evidence type="ECO:0000256" key="5">
    <source>
        <dbReference type="ARBA" id="ARBA00022683"/>
    </source>
</evidence>
<dbReference type="NCBIfam" id="TIGR00830">
    <property type="entry name" value="PTBA"/>
    <property type="match status" value="1"/>
</dbReference>
<dbReference type="InterPro" id="IPR001127">
    <property type="entry name" value="PTS_EIIA_1_perm"/>
</dbReference>
<keyword evidence="4 8" id="KW-0808">Transferase</keyword>
<keyword evidence="3" id="KW-0762">Sugar transport</keyword>
<gene>
    <name evidence="8" type="ORF">EubceDRAFT1_2721</name>
</gene>
<dbReference type="Proteomes" id="UP000005753">
    <property type="component" value="Chromosome"/>
</dbReference>
<dbReference type="PANTHER" id="PTHR45008">
    <property type="entry name" value="PTS SYSTEM GLUCOSE-SPECIFIC EIIA COMPONENT"/>
    <property type="match status" value="1"/>
</dbReference>
<evidence type="ECO:0000256" key="1">
    <source>
        <dbReference type="ARBA" id="ARBA00004496"/>
    </source>
</evidence>
<proteinExistence type="predicted"/>
<dbReference type="PANTHER" id="PTHR45008:SF1">
    <property type="entry name" value="PTS SYSTEM GLUCOSE-SPECIFIC EIIA COMPONENT"/>
    <property type="match status" value="1"/>
</dbReference>
<comment type="subcellular location">
    <subcellularLocation>
        <location evidence="1">Cytoplasm</location>
    </subcellularLocation>
</comment>
<dbReference type="eggNOG" id="COG2190">
    <property type="taxonomic scope" value="Bacteria"/>
</dbReference>
<keyword evidence="5" id="KW-0598">Phosphotransferase system</keyword>
<dbReference type="Gene3D" id="2.70.70.10">
    <property type="entry name" value="Glucose Permease (Domain IIA)"/>
    <property type="match status" value="1"/>
</dbReference>
<feature type="domain" description="PTS EIIA type-1" evidence="7">
    <location>
        <begin position="28"/>
        <end position="134"/>
    </location>
</feature>
<dbReference type="OrthoDB" id="92465at2"/>
<evidence type="ECO:0000259" key="7">
    <source>
        <dbReference type="PROSITE" id="PS51093"/>
    </source>
</evidence>
<dbReference type="InterPro" id="IPR011055">
    <property type="entry name" value="Dup_hybrid_motif"/>
</dbReference>
<dbReference type="PROSITE" id="PS51093">
    <property type="entry name" value="PTS_EIIA_TYPE_1"/>
    <property type="match status" value="1"/>
</dbReference>
<reference evidence="8 9" key="1">
    <citation type="submission" date="2010-08" db="EMBL/GenBank/DDBJ databases">
        <authorList>
            <consortium name="US DOE Joint Genome Institute (JGI-PGF)"/>
            <person name="Lucas S."/>
            <person name="Copeland A."/>
            <person name="Lapidus A."/>
            <person name="Cheng J.-F."/>
            <person name="Bruce D."/>
            <person name="Goodwin L."/>
            <person name="Pitluck S."/>
            <person name="Land M.L."/>
            <person name="Hauser L."/>
            <person name="Chang Y.-J."/>
            <person name="Anderson I.J."/>
            <person name="Johnson E."/>
            <person name="Mulhopadhyay B."/>
            <person name="Kyrpides N."/>
            <person name="Woyke T.J."/>
        </authorList>
    </citation>
    <scope>NUCLEOTIDE SEQUENCE [LARGE SCALE GENOMIC DNA]</scope>
    <source>
        <strain evidence="8 9">6</strain>
    </source>
</reference>
<evidence type="ECO:0000256" key="4">
    <source>
        <dbReference type="ARBA" id="ARBA00022679"/>
    </source>
</evidence>
<evidence type="ECO:0000256" key="6">
    <source>
        <dbReference type="ARBA" id="ARBA00022777"/>
    </source>
</evidence>
<sequence>MFGLFQKEKEKMVAPVTGEMINIGEVSDATFANKLLGDGVAFKAEGDVVKVYAPVSGKLESLFPSGHAFGIEAANGVQVLVHIGINTVEANGEGFTLLSHRQGDKVKAGEALIEYNAKKLSEKYDTTVMFVITDDNGKEVNFKAYGRYEAAEEITE</sequence>
<reference evidence="8 9" key="2">
    <citation type="submission" date="2012-02" db="EMBL/GenBank/DDBJ databases">
        <title>Improved High-Quality Draft sequence of Eubacterium cellulosolvens 6.</title>
        <authorList>
            <consortium name="US DOE Joint Genome Institute"/>
            <person name="Lucas S."/>
            <person name="Han J."/>
            <person name="Lapidus A."/>
            <person name="Cheng J.-F."/>
            <person name="Goodwin L."/>
            <person name="Pitluck S."/>
            <person name="Peters L."/>
            <person name="Mikhailova N."/>
            <person name="Gu W."/>
            <person name="Detter J.C."/>
            <person name="Han C."/>
            <person name="Tapia R."/>
            <person name="Land M."/>
            <person name="Hauser L."/>
            <person name="Kyrpides N."/>
            <person name="Ivanova N."/>
            <person name="Pagani I."/>
            <person name="Johnson E."/>
            <person name="Mukhopadhyay B."/>
            <person name="Anderson I."/>
            <person name="Woyke T."/>
        </authorList>
    </citation>
    <scope>NUCLEOTIDE SEQUENCE [LARGE SCALE GENOMIC DNA]</scope>
    <source>
        <strain evidence="8 9">6</strain>
    </source>
</reference>
<evidence type="ECO:0000256" key="2">
    <source>
        <dbReference type="ARBA" id="ARBA00022448"/>
    </source>
</evidence>
<protein>
    <submittedName>
        <fullName evidence="8">Phosphotransferase system IIA component</fullName>
    </submittedName>
</protein>
<dbReference type="HOGENOM" id="CLU_012312_5_4_9"/>
<dbReference type="Pfam" id="PF00358">
    <property type="entry name" value="PTS_EIIA_1"/>
    <property type="match status" value="1"/>
</dbReference>
<name>I5AXA0_EUBC6</name>
<dbReference type="STRING" id="633697.EubceDRAFT1_2721"/>
<evidence type="ECO:0000313" key="8">
    <source>
        <dbReference type="EMBL" id="EIM58423.1"/>
    </source>
</evidence>
<evidence type="ECO:0000256" key="3">
    <source>
        <dbReference type="ARBA" id="ARBA00022597"/>
    </source>
</evidence>
<dbReference type="GO" id="GO:0005737">
    <property type="term" value="C:cytoplasm"/>
    <property type="evidence" value="ECO:0007669"/>
    <property type="project" value="UniProtKB-SubCell"/>
</dbReference>
<keyword evidence="2" id="KW-0813">Transport</keyword>
<evidence type="ECO:0000313" key="9">
    <source>
        <dbReference type="Proteomes" id="UP000005753"/>
    </source>
</evidence>
<dbReference type="GO" id="GO:0009401">
    <property type="term" value="P:phosphoenolpyruvate-dependent sugar phosphotransferase system"/>
    <property type="evidence" value="ECO:0007669"/>
    <property type="project" value="UniProtKB-KW"/>
</dbReference>
<keyword evidence="9" id="KW-1185">Reference proteome</keyword>
<dbReference type="SUPFAM" id="SSF51261">
    <property type="entry name" value="Duplicated hybrid motif"/>
    <property type="match status" value="1"/>
</dbReference>
<keyword evidence="6" id="KW-0418">Kinase</keyword>
<accession>I5AXA0</accession>
<organism evidence="8 9">
    <name type="scientific">Eubacterium cellulosolvens (strain ATCC 43171 / JCM 9499 / 6)</name>
    <name type="common">Cillobacterium cellulosolvens</name>
    <dbReference type="NCBI Taxonomy" id="633697"/>
    <lineage>
        <taxon>Bacteria</taxon>
        <taxon>Bacillati</taxon>
        <taxon>Bacillota</taxon>
        <taxon>Clostridia</taxon>
        <taxon>Eubacteriales</taxon>
        <taxon>Eubacteriaceae</taxon>
        <taxon>Eubacterium</taxon>
    </lineage>
</organism>
<dbReference type="AlphaFoldDB" id="I5AXA0"/>
<dbReference type="PROSITE" id="PS00371">
    <property type="entry name" value="PTS_EIIA_TYPE_1_HIS"/>
    <property type="match status" value="1"/>
</dbReference>
<dbReference type="InterPro" id="IPR050890">
    <property type="entry name" value="PTS_EIIA_component"/>
</dbReference>
<dbReference type="GO" id="GO:0016301">
    <property type="term" value="F:kinase activity"/>
    <property type="evidence" value="ECO:0007669"/>
    <property type="project" value="UniProtKB-KW"/>
</dbReference>